<gene>
    <name evidence="3" type="ORF">GBAR_LOCUS22805</name>
</gene>
<dbReference type="Proteomes" id="UP001174909">
    <property type="component" value="Unassembled WGS sequence"/>
</dbReference>
<feature type="domain" description="Putative restriction endonuclease" evidence="2">
    <location>
        <begin position="3"/>
        <end position="163"/>
    </location>
</feature>
<dbReference type="InterPro" id="IPR012296">
    <property type="entry name" value="Nuclease_put_TT1808"/>
</dbReference>
<dbReference type="PANTHER" id="PTHR34107">
    <property type="entry name" value="SLL0198 PROTEIN-RELATED"/>
    <property type="match status" value="1"/>
</dbReference>
<protein>
    <recommendedName>
        <fullName evidence="2">Putative restriction endonuclease domain-containing protein</fullName>
    </recommendedName>
</protein>
<organism evidence="3 4">
    <name type="scientific">Geodia barretti</name>
    <name type="common">Barrett's horny sponge</name>
    <dbReference type="NCBI Taxonomy" id="519541"/>
    <lineage>
        <taxon>Eukaryota</taxon>
        <taxon>Metazoa</taxon>
        <taxon>Porifera</taxon>
        <taxon>Demospongiae</taxon>
        <taxon>Heteroscleromorpha</taxon>
        <taxon>Tetractinellida</taxon>
        <taxon>Astrophorina</taxon>
        <taxon>Geodiidae</taxon>
        <taxon>Geodia</taxon>
    </lineage>
</organism>
<dbReference type="Gene3D" id="3.90.1570.10">
    <property type="entry name" value="tt1808, chain A"/>
    <property type="match status" value="1"/>
</dbReference>
<keyword evidence="4" id="KW-1185">Reference proteome</keyword>
<dbReference type="AlphaFoldDB" id="A0AA35T5A6"/>
<feature type="compositionally biased region" description="Polar residues" evidence="1">
    <location>
        <begin position="47"/>
        <end position="60"/>
    </location>
</feature>
<dbReference type="GO" id="GO:0006281">
    <property type="term" value="P:DNA repair"/>
    <property type="evidence" value="ECO:0007669"/>
    <property type="project" value="UniProtKB-ARBA"/>
</dbReference>
<proteinExistence type="predicted"/>
<dbReference type="InterPro" id="IPR011335">
    <property type="entry name" value="Restrct_endonuc-II-like"/>
</dbReference>
<accession>A0AA35T5A6</accession>
<dbReference type="CDD" id="cd06260">
    <property type="entry name" value="DUF820-like"/>
    <property type="match status" value="1"/>
</dbReference>
<name>A0AA35T5A6_GEOBA</name>
<feature type="region of interest" description="Disordered" evidence="1">
    <location>
        <begin position="47"/>
        <end position="67"/>
    </location>
</feature>
<reference evidence="3" key="1">
    <citation type="submission" date="2023-03" db="EMBL/GenBank/DDBJ databases">
        <authorList>
            <person name="Steffen K."/>
            <person name="Cardenas P."/>
        </authorList>
    </citation>
    <scope>NUCLEOTIDE SEQUENCE</scope>
</reference>
<dbReference type="InterPro" id="IPR008538">
    <property type="entry name" value="Uma2"/>
</dbReference>
<dbReference type="EMBL" id="CASHTH010003158">
    <property type="protein sequence ID" value="CAI8041041.1"/>
    <property type="molecule type" value="Genomic_DNA"/>
</dbReference>
<evidence type="ECO:0000313" key="4">
    <source>
        <dbReference type="Proteomes" id="UP001174909"/>
    </source>
</evidence>
<evidence type="ECO:0000259" key="2">
    <source>
        <dbReference type="Pfam" id="PF05685"/>
    </source>
</evidence>
<dbReference type="PANTHER" id="PTHR34107:SF1">
    <property type="entry name" value="SLL0198 PROTEIN"/>
    <property type="match status" value="1"/>
</dbReference>
<sequence length="168" mass="18158">MPDDGYRYELFEGHLVKMTPAGYTHDLYDMRVGSRLAVHVGQHGLGQVTTAETGSRSATDPDTERTPDAAFVSQARIDAAGEEQGYWTAAPDLAVEVASPNDTYTAVASKAMDWLDSGSRAVMVVDPRRESVTVSGSRSDIVILTGDEVLEIQDAVPGWTLPLRELFG</sequence>
<evidence type="ECO:0000256" key="1">
    <source>
        <dbReference type="SAM" id="MobiDB-lite"/>
    </source>
</evidence>
<dbReference type="SUPFAM" id="SSF52980">
    <property type="entry name" value="Restriction endonuclease-like"/>
    <property type="match status" value="1"/>
</dbReference>
<comment type="caution">
    <text evidence="3">The sequence shown here is derived from an EMBL/GenBank/DDBJ whole genome shotgun (WGS) entry which is preliminary data.</text>
</comment>
<evidence type="ECO:0000313" key="3">
    <source>
        <dbReference type="EMBL" id="CAI8041041.1"/>
    </source>
</evidence>
<dbReference type="Pfam" id="PF05685">
    <property type="entry name" value="Uma2"/>
    <property type="match status" value="1"/>
</dbReference>